<dbReference type="EMBL" id="BMML01000011">
    <property type="protein sequence ID" value="GGN20234.1"/>
    <property type="molecule type" value="Genomic_DNA"/>
</dbReference>
<sequence length="52" mass="5321">MGATQAAVDTGRLVTEGVSLLGSRGASKSDLQKASALVQGRLDRLHKGRVTG</sequence>
<reference evidence="1" key="2">
    <citation type="submission" date="2020-09" db="EMBL/GenBank/DDBJ databases">
        <authorList>
            <person name="Sun Q."/>
            <person name="Zhou Y."/>
        </authorList>
    </citation>
    <scope>NUCLEOTIDE SEQUENCE</scope>
    <source>
        <strain evidence="1">CGMCC 4.7110</strain>
    </source>
</reference>
<evidence type="ECO:0000313" key="1">
    <source>
        <dbReference type="EMBL" id="GGN20234.1"/>
    </source>
</evidence>
<keyword evidence="2" id="KW-1185">Reference proteome</keyword>
<evidence type="ECO:0000313" key="2">
    <source>
        <dbReference type="Proteomes" id="UP000653411"/>
    </source>
</evidence>
<dbReference type="Proteomes" id="UP000653411">
    <property type="component" value="Unassembled WGS sequence"/>
</dbReference>
<dbReference type="AlphaFoldDB" id="A0A917XFF3"/>
<accession>A0A917XFF3</accession>
<protein>
    <submittedName>
        <fullName evidence="1">Uncharacterized protein</fullName>
    </submittedName>
</protein>
<gene>
    <name evidence="1" type="ORF">GCM10011578_050620</name>
</gene>
<name>A0A917XFF3_9ACTN</name>
<organism evidence="1 2">
    <name type="scientific">Streptomyces fuscichromogenes</name>
    <dbReference type="NCBI Taxonomy" id="1324013"/>
    <lineage>
        <taxon>Bacteria</taxon>
        <taxon>Bacillati</taxon>
        <taxon>Actinomycetota</taxon>
        <taxon>Actinomycetes</taxon>
        <taxon>Kitasatosporales</taxon>
        <taxon>Streptomycetaceae</taxon>
        <taxon>Streptomyces</taxon>
    </lineage>
</organism>
<proteinExistence type="predicted"/>
<comment type="caution">
    <text evidence="1">The sequence shown here is derived from an EMBL/GenBank/DDBJ whole genome shotgun (WGS) entry which is preliminary data.</text>
</comment>
<reference evidence="1" key="1">
    <citation type="journal article" date="2014" name="Int. J. Syst. Evol. Microbiol.">
        <title>Complete genome sequence of Corynebacterium casei LMG S-19264T (=DSM 44701T), isolated from a smear-ripened cheese.</title>
        <authorList>
            <consortium name="US DOE Joint Genome Institute (JGI-PGF)"/>
            <person name="Walter F."/>
            <person name="Albersmeier A."/>
            <person name="Kalinowski J."/>
            <person name="Ruckert C."/>
        </authorList>
    </citation>
    <scope>NUCLEOTIDE SEQUENCE</scope>
    <source>
        <strain evidence="1">CGMCC 4.7110</strain>
    </source>
</reference>